<organism evidence="2 3">
    <name type="scientific">Achlya hypogyna</name>
    <name type="common">Oomycete</name>
    <name type="synonym">Protoachlya hypogyna</name>
    <dbReference type="NCBI Taxonomy" id="1202772"/>
    <lineage>
        <taxon>Eukaryota</taxon>
        <taxon>Sar</taxon>
        <taxon>Stramenopiles</taxon>
        <taxon>Oomycota</taxon>
        <taxon>Saprolegniomycetes</taxon>
        <taxon>Saprolegniales</taxon>
        <taxon>Achlyaceae</taxon>
        <taxon>Achlya</taxon>
    </lineage>
</organism>
<dbReference type="Gene3D" id="3.90.1640.20">
    <property type="entry name" value="TON_0340"/>
    <property type="match status" value="1"/>
</dbReference>
<dbReference type="EMBL" id="JNBR01000705">
    <property type="protein sequence ID" value="OQR89919.1"/>
    <property type="molecule type" value="Genomic_DNA"/>
</dbReference>
<evidence type="ECO:0000313" key="3">
    <source>
        <dbReference type="Proteomes" id="UP000243579"/>
    </source>
</evidence>
<comment type="caution">
    <text evidence="2">The sequence shown here is derived from an EMBL/GenBank/DDBJ whole genome shotgun (WGS) entry which is preliminary data.</text>
</comment>
<dbReference type="OrthoDB" id="10262538at2759"/>
<dbReference type="AlphaFoldDB" id="A0A1V9YVT4"/>
<sequence>MDAILSLVHHDIGGRGMTHLLDGPRDRAHFSEAIEALSRLPPGSDVAILTGFPCLLDYTPPTETDGLGGACALIHALHVIGRHRAHILTDEVNAVVLKSCIEAAAVAATVLHSFPPANEWTHATQVKLEALYSTMGAYVAIERAGAAEDGRYYTMRARDMTAIVAPLDQCFAYAKSHGIPTIAIGDGGNELGMGNVSAATKAKVRNGETIAAKLGCDHLIVACISDWGAYALCAGLALRHRNSDALLTRETVVAIANAMIAAGARDGILGCQDTFVDGLPLVETLNLVHAMRHCVNNMPLVTRLVGKTGSHEWPTQGFHIDSRSPQTAWSQPHIQFVKARDLASLPSPVFAERYLAVELSIQQLDELEMALMASPLPIFLFNLRVGSDDAATNINATIARLRSSHKEAHIGLAGVSLDVLQAVHTSAPCSIDVVTQSRQQDLLQVATFCQRNGIAMMLEHAAADTADLQTYRNDRTLYFVDTHIATHAA</sequence>
<dbReference type="Pfam" id="PF14336">
    <property type="entry name" value="GLUCM-like_C"/>
    <property type="match status" value="1"/>
</dbReference>
<dbReference type="InterPro" id="IPR025504">
    <property type="entry name" value="GLUCM_C"/>
</dbReference>
<gene>
    <name evidence="2" type="ORF">ACHHYP_05944</name>
</gene>
<feature type="domain" description="D-glutamate cyclase-like C-terminal" evidence="1">
    <location>
        <begin position="6"/>
        <end position="292"/>
    </location>
</feature>
<proteinExistence type="predicted"/>
<protein>
    <recommendedName>
        <fullName evidence="1">D-glutamate cyclase-like C-terminal domain-containing protein</fullName>
    </recommendedName>
</protein>
<dbReference type="Proteomes" id="UP000243579">
    <property type="component" value="Unassembled WGS sequence"/>
</dbReference>
<dbReference type="PANTHER" id="PTHR32022">
    <property type="entry name" value="D-GLUTAMATE CYCLASE, MITOCHONDRIAL"/>
    <property type="match status" value="1"/>
</dbReference>
<evidence type="ECO:0000313" key="2">
    <source>
        <dbReference type="EMBL" id="OQR89919.1"/>
    </source>
</evidence>
<keyword evidence="3" id="KW-1185">Reference proteome</keyword>
<dbReference type="PANTHER" id="PTHR32022:SF10">
    <property type="entry name" value="D-GLUTAMATE CYCLASE, MITOCHONDRIAL"/>
    <property type="match status" value="1"/>
</dbReference>
<dbReference type="STRING" id="1202772.A0A1V9YVT4"/>
<evidence type="ECO:0000259" key="1">
    <source>
        <dbReference type="Pfam" id="PF14336"/>
    </source>
</evidence>
<reference evidence="2 3" key="1">
    <citation type="journal article" date="2014" name="Genome Biol. Evol.">
        <title>The secreted proteins of Achlya hypogyna and Thraustotheca clavata identify the ancestral oomycete secretome and reveal gene acquisitions by horizontal gene transfer.</title>
        <authorList>
            <person name="Misner I."/>
            <person name="Blouin N."/>
            <person name="Leonard G."/>
            <person name="Richards T.A."/>
            <person name="Lane C.E."/>
        </authorList>
    </citation>
    <scope>NUCLEOTIDE SEQUENCE [LARGE SCALE GENOMIC DNA]</scope>
    <source>
        <strain evidence="2 3">ATCC 48635</strain>
    </source>
</reference>
<accession>A0A1V9YVT4</accession>
<name>A0A1V9YVT4_ACHHY</name>